<accession>A0ABV4WEC0</accession>
<dbReference type="SMART" id="SM00387">
    <property type="entry name" value="HATPase_c"/>
    <property type="match status" value="1"/>
</dbReference>
<evidence type="ECO:0000313" key="11">
    <source>
        <dbReference type="Proteomes" id="UP001576780"/>
    </source>
</evidence>
<dbReference type="InterPro" id="IPR029016">
    <property type="entry name" value="GAF-like_dom_sf"/>
</dbReference>
<feature type="domain" description="Histidine kinase" evidence="8">
    <location>
        <begin position="358"/>
        <end position="604"/>
    </location>
</feature>
<dbReference type="RefSeq" id="WP_413275859.1">
    <property type="nucleotide sequence ID" value="NZ_JBHFNT010000032.1"/>
</dbReference>
<evidence type="ECO:0000259" key="8">
    <source>
        <dbReference type="PROSITE" id="PS50109"/>
    </source>
</evidence>
<keyword evidence="11" id="KW-1185">Reference proteome</keyword>
<dbReference type="InterPro" id="IPR011006">
    <property type="entry name" value="CheY-like_superfamily"/>
</dbReference>
<dbReference type="EC" id="2.7.13.3" evidence="2"/>
<dbReference type="Gene3D" id="3.30.565.10">
    <property type="entry name" value="Histidine kinase-like ATPase, C-terminal domain"/>
    <property type="match status" value="1"/>
</dbReference>
<evidence type="ECO:0000256" key="3">
    <source>
        <dbReference type="ARBA" id="ARBA00022553"/>
    </source>
</evidence>
<comment type="catalytic activity">
    <reaction evidence="1">
        <text>ATP + protein L-histidine = ADP + protein N-phospho-L-histidine.</text>
        <dbReference type="EC" id="2.7.13.3"/>
    </reaction>
</comment>
<dbReference type="SMART" id="SM00448">
    <property type="entry name" value="REC"/>
    <property type="match status" value="1"/>
</dbReference>
<dbReference type="Gene3D" id="1.10.287.130">
    <property type="match status" value="1"/>
</dbReference>
<dbReference type="InterPro" id="IPR003661">
    <property type="entry name" value="HisK_dim/P_dom"/>
</dbReference>
<organism evidence="10 11">
    <name type="scientific">Floridaenema evergladense BLCC-F167</name>
    <dbReference type="NCBI Taxonomy" id="3153639"/>
    <lineage>
        <taxon>Bacteria</taxon>
        <taxon>Bacillati</taxon>
        <taxon>Cyanobacteriota</taxon>
        <taxon>Cyanophyceae</taxon>
        <taxon>Oscillatoriophycideae</taxon>
        <taxon>Aerosakkonematales</taxon>
        <taxon>Aerosakkonemataceae</taxon>
        <taxon>Floridanema</taxon>
        <taxon>Floridanema evergladense</taxon>
    </lineage>
</organism>
<dbReference type="InterPro" id="IPR036890">
    <property type="entry name" value="HATPase_C_sf"/>
</dbReference>
<dbReference type="Gene3D" id="3.40.50.2300">
    <property type="match status" value="1"/>
</dbReference>
<dbReference type="InterPro" id="IPR003018">
    <property type="entry name" value="GAF"/>
</dbReference>
<dbReference type="Pfam" id="PF00072">
    <property type="entry name" value="Response_reg"/>
    <property type="match status" value="1"/>
</dbReference>
<evidence type="ECO:0000256" key="2">
    <source>
        <dbReference type="ARBA" id="ARBA00012438"/>
    </source>
</evidence>
<dbReference type="Gene3D" id="3.30.450.40">
    <property type="match status" value="1"/>
</dbReference>
<evidence type="ECO:0000259" key="9">
    <source>
        <dbReference type="PROSITE" id="PS50110"/>
    </source>
</evidence>
<feature type="modified residue" description="4-aspartylphosphate" evidence="7">
    <location>
        <position position="58"/>
    </location>
</feature>
<dbReference type="CDD" id="cd19920">
    <property type="entry name" value="REC_PA4781-like"/>
    <property type="match status" value="1"/>
</dbReference>
<dbReference type="SMART" id="SM00388">
    <property type="entry name" value="HisKA"/>
    <property type="match status" value="1"/>
</dbReference>
<evidence type="ECO:0000256" key="6">
    <source>
        <dbReference type="ARBA" id="ARBA00023012"/>
    </source>
</evidence>
<proteinExistence type="predicted"/>
<evidence type="ECO:0000256" key="7">
    <source>
        <dbReference type="PROSITE-ProRule" id="PRU00169"/>
    </source>
</evidence>
<dbReference type="SUPFAM" id="SSF55781">
    <property type="entry name" value="GAF domain-like"/>
    <property type="match status" value="1"/>
</dbReference>
<dbReference type="PROSITE" id="PS50110">
    <property type="entry name" value="RESPONSE_REGULATORY"/>
    <property type="match status" value="1"/>
</dbReference>
<keyword evidence="3 7" id="KW-0597">Phosphoprotein</keyword>
<evidence type="ECO:0000313" key="10">
    <source>
        <dbReference type="EMBL" id="MFB2833397.1"/>
    </source>
</evidence>
<dbReference type="Pfam" id="PF02518">
    <property type="entry name" value="HATPase_c"/>
    <property type="match status" value="1"/>
</dbReference>
<dbReference type="PANTHER" id="PTHR43547">
    <property type="entry name" value="TWO-COMPONENT HISTIDINE KINASE"/>
    <property type="match status" value="1"/>
</dbReference>
<dbReference type="InterPro" id="IPR001789">
    <property type="entry name" value="Sig_transdc_resp-reg_receiver"/>
</dbReference>
<gene>
    <name evidence="10" type="ORF">ACE1CA_02585</name>
</gene>
<keyword evidence="4" id="KW-0808">Transferase</keyword>
<dbReference type="Pfam" id="PF00512">
    <property type="entry name" value="HisKA"/>
    <property type="match status" value="1"/>
</dbReference>
<keyword evidence="6" id="KW-0902">Two-component regulatory system</keyword>
<dbReference type="InterPro" id="IPR003594">
    <property type="entry name" value="HATPase_dom"/>
</dbReference>
<dbReference type="InterPro" id="IPR036097">
    <property type="entry name" value="HisK_dim/P_sf"/>
</dbReference>
<dbReference type="SUPFAM" id="SSF55874">
    <property type="entry name" value="ATPase domain of HSP90 chaperone/DNA topoisomerase II/histidine kinase"/>
    <property type="match status" value="1"/>
</dbReference>
<protein>
    <recommendedName>
        <fullName evidence="2">histidine kinase</fullName>
        <ecNumber evidence="2">2.7.13.3</ecNumber>
    </recommendedName>
</protein>
<reference evidence="10 11" key="1">
    <citation type="submission" date="2024-09" db="EMBL/GenBank/DDBJ databases">
        <title>Floridaenema gen nov. (Aerosakkonemataceae, Aerosakkonematales ord. nov., Cyanobacteria) from benthic tropical and subtropical fresh waters, with the description of four new species.</title>
        <authorList>
            <person name="Moretto J.A."/>
            <person name="Berthold D.E."/>
            <person name="Lefler F.W."/>
            <person name="Huang I.-S."/>
            <person name="Laughinghouse H. IV."/>
        </authorList>
    </citation>
    <scope>NUCLEOTIDE SEQUENCE [LARGE SCALE GENOMIC DNA]</scope>
    <source>
        <strain evidence="10 11">BLCC-F167</strain>
    </source>
</reference>
<comment type="caution">
    <text evidence="10">The sequence shown here is derived from an EMBL/GenBank/DDBJ whole genome shotgun (WGS) entry which is preliminary data.</text>
</comment>
<dbReference type="PROSITE" id="PS50109">
    <property type="entry name" value="HIS_KIN"/>
    <property type="match status" value="1"/>
</dbReference>
<dbReference type="SUPFAM" id="SSF52172">
    <property type="entry name" value="CheY-like"/>
    <property type="match status" value="1"/>
</dbReference>
<dbReference type="Pfam" id="PF01590">
    <property type="entry name" value="GAF"/>
    <property type="match status" value="1"/>
</dbReference>
<dbReference type="Proteomes" id="UP001576780">
    <property type="component" value="Unassembled WGS sequence"/>
</dbReference>
<evidence type="ECO:0000256" key="1">
    <source>
        <dbReference type="ARBA" id="ARBA00000085"/>
    </source>
</evidence>
<keyword evidence="5" id="KW-0418">Kinase</keyword>
<dbReference type="CDD" id="cd00082">
    <property type="entry name" value="HisKA"/>
    <property type="match status" value="1"/>
</dbReference>
<dbReference type="InterPro" id="IPR004358">
    <property type="entry name" value="Sig_transdc_His_kin-like_C"/>
</dbReference>
<dbReference type="InterPro" id="IPR005467">
    <property type="entry name" value="His_kinase_dom"/>
</dbReference>
<dbReference type="PANTHER" id="PTHR43547:SF2">
    <property type="entry name" value="HYBRID SIGNAL TRANSDUCTION HISTIDINE KINASE C"/>
    <property type="match status" value="1"/>
</dbReference>
<name>A0ABV4WEC0_9CYAN</name>
<evidence type="ECO:0000256" key="5">
    <source>
        <dbReference type="ARBA" id="ARBA00022777"/>
    </source>
</evidence>
<feature type="domain" description="Response regulatory" evidence="9">
    <location>
        <begin position="9"/>
        <end position="125"/>
    </location>
</feature>
<evidence type="ECO:0000256" key="4">
    <source>
        <dbReference type="ARBA" id="ARBA00022679"/>
    </source>
</evidence>
<dbReference type="EMBL" id="JBHFNT010000032">
    <property type="protein sequence ID" value="MFB2833397.1"/>
    <property type="molecule type" value="Genomic_DNA"/>
</dbReference>
<sequence>MLKPPSKTNILIVDDNPDNLRLLAKMLELQGYVVRKSLSGKLALQGVYRNRPDLILLDINMPEMNGYEVCQNLKSSEFTQQIPVIFISGLHDVSNKVRGFEIGAQDYISKPFQEMEVLARIKNQLLIQQQQQLLIEQNQKLEREVYERQLVEAEVRQLNTNLEREVQVRTLQLQQSLNFAATLKQISDRIRDCLDQHQILQMVVEALGSALEVNCCDAILYHPDRLNSMMQYQWVQPGLNLTQEQSFYAVNFPEVYQQLNLRYCFAFCQIESYTTGKQAAILACPIFDNQVEDIGILGDLWLYRNAASSFGEVEVNLVEQVANQCAIALRQARLYEAAQAQVQELKRLNQLKNDFLNTISHELRSPIANMKMVIQLLATLFNQEDDLIDVNSQLINPKPQILKYVKILQEECDRELHLLEDLLNLQHLEAGTYYQQLSKITLKDWILHVIEPFEIRTQNHQQTFQVNLPANLPTVNCDSFSLSRVVTELLNNACKYTPAGGNIAIELNTFQEETTQQEASISLTNKSSWLSIIVTNTGVEIPPAELPRIFDKFYRVPQNDPWKHGGTGLGLALVKKLIEQMGGNIIAKSANNLTQFIVQSPLIC</sequence>
<dbReference type="SMART" id="SM00065">
    <property type="entry name" value="GAF"/>
    <property type="match status" value="1"/>
</dbReference>
<dbReference type="SUPFAM" id="SSF47384">
    <property type="entry name" value="Homodimeric domain of signal transducing histidine kinase"/>
    <property type="match status" value="1"/>
</dbReference>
<dbReference type="PRINTS" id="PR00344">
    <property type="entry name" value="BCTRLSENSOR"/>
</dbReference>